<comment type="caution">
    <text evidence="1">The sequence shown here is derived from an EMBL/GenBank/DDBJ whole genome shotgun (WGS) entry which is preliminary data.</text>
</comment>
<dbReference type="InterPro" id="IPR026455">
    <property type="entry name" value="GRASP_w_spasm"/>
</dbReference>
<dbReference type="NCBIfam" id="TIGR04192">
    <property type="entry name" value="GRASP_w_spasm"/>
    <property type="match status" value="1"/>
</dbReference>
<dbReference type="AlphaFoldDB" id="A0A2P8D0C2"/>
<dbReference type="GO" id="GO:0018169">
    <property type="term" value="F:ribosomal S6-glutamic acid ligase activity"/>
    <property type="evidence" value="ECO:0007669"/>
    <property type="project" value="TreeGrafter"/>
</dbReference>
<dbReference type="RefSeq" id="WP_106523950.1">
    <property type="nucleotide sequence ID" value="NZ_PYGD01000007.1"/>
</dbReference>
<dbReference type="PANTHER" id="PTHR21621">
    <property type="entry name" value="RIBOSOMAL PROTEIN S6 MODIFICATION PROTEIN"/>
    <property type="match status" value="1"/>
</dbReference>
<protein>
    <submittedName>
        <fullName evidence="1">ATP-GRASP peptide maturase of grasp-with-spasm system</fullName>
    </submittedName>
</protein>
<sequence length="329" mass="37889">MIAIQSHSDEASTDDVIDWLLYLGADRIKRLNGNVSLNKETLRINNDSGHSSLFGELQAYWYRRGYFTLDIPDTGNPYPAVTTYFEKEYEYYTNGTAHFLSKQHSINSFCDNHTNKITNLVEAARAGLLIPDTLITADVKEIKAFAALYPRIITKAIAHNRIAATIDSDTYINIAVDTAIFDRDMIDALSAEQHFLPAVFQEYLEKKYELRIFYFHGRLYSMAIFSQLNEATRIDFRKHDRETPNRCVPYQLPDDLENKLRSFMQRIAMNSGSIDMVVTPSDDYVFLEVNPVGQLQWLSGNCNYPVEREIAKFLLHDQETGNRTTENHR</sequence>
<keyword evidence="2" id="KW-1185">Reference proteome</keyword>
<dbReference type="EMBL" id="PYGD01000007">
    <property type="protein sequence ID" value="PSK90668.1"/>
    <property type="molecule type" value="Genomic_DNA"/>
</dbReference>
<name>A0A2P8D0C2_9BACT</name>
<reference evidence="1 2" key="1">
    <citation type="submission" date="2018-03" db="EMBL/GenBank/DDBJ databases">
        <title>Genomic Encyclopedia of Type Strains, Phase III (KMG-III): the genomes of soil and plant-associated and newly described type strains.</title>
        <authorList>
            <person name="Whitman W."/>
        </authorList>
    </citation>
    <scope>NUCLEOTIDE SEQUENCE [LARGE SCALE GENOMIC DNA]</scope>
    <source>
        <strain evidence="1 2">CGMCC 1.12700</strain>
    </source>
</reference>
<dbReference type="GO" id="GO:0005737">
    <property type="term" value="C:cytoplasm"/>
    <property type="evidence" value="ECO:0007669"/>
    <property type="project" value="TreeGrafter"/>
</dbReference>
<evidence type="ECO:0000313" key="2">
    <source>
        <dbReference type="Proteomes" id="UP000240572"/>
    </source>
</evidence>
<dbReference type="Proteomes" id="UP000240572">
    <property type="component" value="Unassembled WGS sequence"/>
</dbReference>
<dbReference type="PANTHER" id="PTHR21621:SF0">
    <property type="entry name" value="BETA-CITRYLGLUTAMATE SYNTHASE B-RELATED"/>
    <property type="match status" value="1"/>
</dbReference>
<proteinExistence type="predicted"/>
<dbReference type="SUPFAM" id="SSF56059">
    <property type="entry name" value="Glutathione synthetase ATP-binding domain-like"/>
    <property type="match status" value="1"/>
</dbReference>
<gene>
    <name evidence="1" type="ORF">B0I18_10778</name>
</gene>
<dbReference type="Gene3D" id="3.30.470.20">
    <property type="entry name" value="ATP-grasp fold, B domain"/>
    <property type="match status" value="1"/>
</dbReference>
<dbReference type="OrthoDB" id="583309at2"/>
<dbReference type="GO" id="GO:0009432">
    <property type="term" value="P:SOS response"/>
    <property type="evidence" value="ECO:0007669"/>
    <property type="project" value="TreeGrafter"/>
</dbReference>
<organism evidence="1 2">
    <name type="scientific">Taibaiella chishuiensis</name>
    <dbReference type="NCBI Taxonomy" id="1434707"/>
    <lineage>
        <taxon>Bacteria</taxon>
        <taxon>Pseudomonadati</taxon>
        <taxon>Bacteroidota</taxon>
        <taxon>Chitinophagia</taxon>
        <taxon>Chitinophagales</taxon>
        <taxon>Chitinophagaceae</taxon>
        <taxon>Taibaiella</taxon>
    </lineage>
</organism>
<evidence type="ECO:0000313" key="1">
    <source>
        <dbReference type="EMBL" id="PSK90668.1"/>
    </source>
</evidence>
<accession>A0A2P8D0C2</accession>